<dbReference type="PANTHER" id="PTHR37010">
    <property type="entry name" value="SULFURTRANSFERASE TUSE"/>
    <property type="match status" value="1"/>
</dbReference>
<evidence type="ECO:0000256" key="3">
    <source>
        <dbReference type="ARBA" id="ARBA00022679"/>
    </source>
</evidence>
<proteinExistence type="inferred from homology"/>
<sequence>MSEADSSGSATGTQYSFEWNNQQFDTDKLGYLLDYQQWQQDMVPFLAAQEGIELTEAHWEVVLFVREFYLEYETSPAIRALVKAMAAKYGPEKGNSRYLQRLFPKGPAKQATKLAGLPKPKKCL</sequence>
<evidence type="ECO:0000256" key="2">
    <source>
        <dbReference type="ARBA" id="ARBA00022490"/>
    </source>
</evidence>
<name>A0A1E8FH52_9ALTE</name>
<dbReference type="Gene3D" id="1.10.10.370">
    <property type="entry name" value="DsrC-like protein, C-terminal domain"/>
    <property type="match status" value="1"/>
</dbReference>
<dbReference type="GO" id="GO:0002143">
    <property type="term" value="P:tRNA wobble position uridine thiolation"/>
    <property type="evidence" value="ECO:0007669"/>
    <property type="project" value="TreeGrafter"/>
</dbReference>
<dbReference type="InterPro" id="IPR043163">
    <property type="entry name" value="DsrC-like_N"/>
</dbReference>
<keyword evidence="3 4" id="KW-0808">Transferase</keyword>
<dbReference type="OrthoDB" id="9786347at2"/>
<dbReference type="PANTHER" id="PTHR37010:SF1">
    <property type="entry name" value="SULFURTRANSFERASE TUSE"/>
    <property type="match status" value="1"/>
</dbReference>
<dbReference type="STRING" id="1856405.BFC17_17085"/>
<gene>
    <name evidence="6" type="ORF">BFC17_17085</name>
</gene>
<dbReference type="InterPro" id="IPR042072">
    <property type="entry name" value="DsrC-like_C"/>
</dbReference>
<dbReference type="AlphaFoldDB" id="A0A1E8FH52"/>
<keyword evidence="2" id="KW-0963">Cytoplasm</keyword>
<dbReference type="InterPro" id="IPR007453">
    <property type="entry name" value="DsrC/TusE"/>
</dbReference>
<dbReference type="EMBL" id="MJIC01000010">
    <property type="protein sequence ID" value="OFI35249.1"/>
    <property type="molecule type" value="Genomic_DNA"/>
</dbReference>
<protein>
    <recommendedName>
        <fullName evidence="4">Sulfurtransferase</fullName>
        <ecNumber evidence="4">2.8.1.-</ecNumber>
    </recommendedName>
</protein>
<dbReference type="Pfam" id="PF04358">
    <property type="entry name" value="DsrC"/>
    <property type="match status" value="1"/>
</dbReference>
<dbReference type="Proteomes" id="UP000176037">
    <property type="component" value="Unassembled WGS sequence"/>
</dbReference>
<evidence type="ECO:0000256" key="4">
    <source>
        <dbReference type="PIRNR" id="PIRNR006223"/>
    </source>
</evidence>
<dbReference type="Gene3D" id="3.30.1420.10">
    <property type="match status" value="1"/>
</dbReference>
<accession>A0A1E8FH52</accession>
<dbReference type="GO" id="GO:0097163">
    <property type="term" value="F:sulfur carrier activity"/>
    <property type="evidence" value="ECO:0007669"/>
    <property type="project" value="TreeGrafter"/>
</dbReference>
<evidence type="ECO:0000313" key="6">
    <source>
        <dbReference type="EMBL" id="OFI35249.1"/>
    </source>
</evidence>
<dbReference type="InterPro" id="IPR025526">
    <property type="entry name" value="DsrC-like_dom_sf"/>
</dbReference>
<comment type="subcellular location">
    <subcellularLocation>
        <location evidence="1">Cytoplasm</location>
    </subcellularLocation>
</comment>
<evidence type="ECO:0000256" key="1">
    <source>
        <dbReference type="ARBA" id="ARBA00004496"/>
    </source>
</evidence>
<dbReference type="GO" id="GO:0005737">
    <property type="term" value="C:cytoplasm"/>
    <property type="evidence" value="ECO:0007669"/>
    <property type="project" value="UniProtKB-SubCell"/>
</dbReference>
<organism evidence="6 7">
    <name type="scientific">Alteromonas lipolytica</name>
    <dbReference type="NCBI Taxonomy" id="1856405"/>
    <lineage>
        <taxon>Bacteria</taxon>
        <taxon>Pseudomonadati</taxon>
        <taxon>Pseudomonadota</taxon>
        <taxon>Gammaproteobacteria</taxon>
        <taxon>Alteromonadales</taxon>
        <taxon>Alteromonadaceae</taxon>
        <taxon>Alteromonas/Salinimonas group</taxon>
        <taxon>Alteromonas</taxon>
    </lineage>
</organism>
<feature type="active site" description="Cysteine persulfide intermediate" evidence="5">
    <location>
        <position position="123"/>
    </location>
</feature>
<keyword evidence="7" id="KW-1185">Reference proteome</keyword>
<comment type="function">
    <text evidence="4">Part of a sulfur-relay system.</text>
</comment>
<dbReference type="FunFam" id="1.10.10.370:FF:000001">
    <property type="entry name" value="Sulfurtransferase"/>
    <property type="match status" value="1"/>
</dbReference>
<evidence type="ECO:0000256" key="5">
    <source>
        <dbReference type="PIRSR" id="PIRSR006223-50"/>
    </source>
</evidence>
<comment type="caution">
    <text evidence="6">The sequence shown here is derived from an EMBL/GenBank/DDBJ whole genome shotgun (WGS) entry which is preliminary data.</text>
</comment>
<reference evidence="6 7" key="1">
    <citation type="submission" date="2016-09" db="EMBL/GenBank/DDBJ databases">
        <title>Alteromonas lipolytica, a new species isolated from sea water.</title>
        <authorList>
            <person name="Wu Y.-H."/>
            <person name="Cheng H."/>
            <person name="Xu X.-W."/>
        </authorList>
    </citation>
    <scope>NUCLEOTIDE SEQUENCE [LARGE SCALE GENOMIC DNA]</scope>
    <source>
        <strain evidence="6 7">JW12</strain>
    </source>
</reference>
<dbReference type="SUPFAM" id="SSF69721">
    <property type="entry name" value="DsrC, the gamma subunit of dissimilatory sulfite reductase"/>
    <property type="match status" value="1"/>
</dbReference>
<evidence type="ECO:0000313" key="7">
    <source>
        <dbReference type="Proteomes" id="UP000176037"/>
    </source>
</evidence>
<dbReference type="RefSeq" id="WP_070176167.1">
    <property type="nucleotide sequence ID" value="NZ_BMJR01000001.1"/>
</dbReference>
<dbReference type="PIRSF" id="PIRSF006223">
    <property type="entry name" value="DsrC_TusE"/>
    <property type="match status" value="1"/>
</dbReference>
<comment type="similarity">
    <text evidence="4">Belongs to the dsrC/tusE family.</text>
</comment>
<dbReference type="EC" id="2.8.1.-" evidence="4"/>
<dbReference type="NCBIfam" id="TIGR03342">
    <property type="entry name" value="dsrC_tusE_dsvC"/>
    <property type="match status" value="1"/>
</dbReference>
<dbReference type="GO" id="GO:0016740">
    <property type="term" value="F:transferase activity"/>
    <property type="evidence" value="ECO:0007669"/>
    <property type="project" value="UniProtKB-KW"/>
</dbReference>